<evidence type="ECO:0000313" key="2">
    <source>
        <dbReference type="Proteomes" id="UP001165120"/>
    </source>
</evidence>
<protein>
    <submittedName>
        <fullName evidence="1">Unnamed protein product</fullName>
    </submittedName>
</protein>
<dbReference type="PANTHER" id="PTHR28152:SF1">
    <property type="entry name" value="HYDROXYACYL-THIOESTER DEHYDRATASE TYPE 2, MITOCHONDRIAL"/>
    <property type="match status" value="1"/>
</dbReference>
<dbReference type="AlphaFoldDB" id="A0A9W6SYF1"/>
<sequence>MFRSSIRKFSLEGHTFQNNFQHGRIKTLNTASHRYISSSNFFLSSNQRDEKAKYVKETFEENKTEIIDDCVSPFPSKQLYVTLESAFKEKAKKDYMLYSNDNTSAIKFLNDRFKKGETVPYGYSLIYCTPYSPEYELGSDGFDNYHAPLFPDKEGGDSKTMTELFKRRMWVGGDIEFRNDRPMKFGEPVKLVERIDRVRILGGKKESLSDLTIVLSNNKEYSDLNTGEPIITENRRIFYINETNESSSKDAPKNVKEQPDNSTLANISNITNFRVSALTFNSHKIHYDPSYCKEVENYDDVIVQGPVLFELAVQYWRNNFPDLKIKKISYKIPSSVLVNQDLKVCYRKRDESSYELWIENINNFNSLCFDSTITLDISSH</sequence>
<comment type="caution">
    <text evidence="1">The sequence shown here is derived from an EMBL/GenBank/DDBJ whole genome shotgun (WGS) entry which is preliminary data.</text>
</comment>
<dbReference type="InterPro" id="IPR029069">
    <property type="entry name" value="HotDog_dom_sf"/>
</dbReference>
<dbReference type="Gene3D" id="3.10.129.10">
    <property type="entry name" value="Hotdog Thioesterase"/>
    <property type="match status" value="1"/>
</dbReference>
<organism evidence="1 2">
    <name type="scientific">Candida boidinii</name>
    <name type="common">Yeast</name>
    <dbReference type="NCBI Taxonomy" id="5477"/>
    <lineage>
        <taxon>Eukaryota</taxon>
        <taxon>Fungi</taxon>
        <taxon>Dikarya</taxon>
        <taxon>Ascomycota</taxon>
        <taxon>Saccharomycotina</taxon>
        <taxon>Pichiomycetes</taxon>
        <taxon>Pichiales</taxon>
        <taxon>Pichiaceae</taxon>
        <taxon>Ogataea</taxon>
        <taxon>Ogataea/Candida clade</taxon>
    </lineage>
</organism>
<keyword evidence="2" id="KW-1185">Reference proteome</keyword>
<dbReference type="InterPro" id="IPR052741">
    <property type="entry name" value="Mitochondrial_HTD2"/>
</dbReference>
<name>A0A9W6SYF1_CANBO</name>
<gene>
    <name evidence="1" type="ORF">Cboi02_000191000</name>
</gene>
<accession>A0A9W6SYF1</accession>
<dbReference type="GO" id="GO:0019171">
    <property type="term" value="F:(3R)-hydroxyacyl-[acyl-carrier-protein] dehydratase activity"/>
    <property type="evidence" value="ECO:0007669"/>
    <property type="project" value="TreeGrafter"/>
</dbReference>
<evidence type="ECO:0000313" key="1">
    <source>
        <dbReference type="EMBL" id="GME68858.1"/>
    </source>
</evidence>
<dbReference type="GO" id="GO:0005739">
    <property type="term" value="C:mitochondrion"/>
    <property type="evidence" value="ECO:0007669"/>
    <property type="project" value="TreeGrafter"/>
</dbReference>
<dbReference type="EMBL" id="BSXN01000510">
    <property type="protein sequence ID" value="GME68858.1"/>
    <property type="molecule type" value="Genomic_DNA"/>
</dbReference>
<dbReference type="SUPFAM" id="SSF54637">
    <property type="entry name" value="Thioesterase/thiol ester dehydrase-isomerase"/>
    <property type="match status" value="1"/>
</dbReference>
<proteinExistence type="predicted"/>
<reference evidence="1" key="1">
    <citation type="submission" date="2023-04" db="EMBL/GenBank/DDBJ databases">
        <title>Candida boidinii NBRC 10035.</title>
        <authorList>
            <person name="Ichikawa N."/>
            <person name="Sato H."/>
            <person name="Tonouchi N."/>
        </authorList>
    </citation>
    <scope>NUCLEOTIDE SEQUENCE</scope>
    <source>
        <strain evidence="1">NBRC 10035</strain>
    </source>
</reference>
<dbReference type="PANTHER" id="PTHR28152">
    <property type="entry name" value="HYDROXYACYL-THIOESTER DEHYDRATASE TYPE 2, MITOCHONDRIAL"/>
    <property type="match status" value="1"/>
</dbReference>
<dbReference type="Proteomes" id="UP001165120">
    <property type="component" value="Unassembled WGS sequence"/>
</dbReference>